<keyword evidence="2" id="KW-0808">Transferase</keyword>
<dbReference type="GO" id="GO:0016757">
    <property type="term" value="F:glycosyltransferase activity"/>
    <property type="evidence" value="ECO:0007669"/>
    <property type="project" value="InterPro"/>
</dbReference>
<name>A0A0G1IWI9_9BACT</name>
<dbReference type="Gene3D" id="3.40.50.2000">
    <property type="entry name" value="Glycogen Phosphorylase B"/>
    <property type="match status" value="1"/>
</dbReference>
<evidence type="ECO:0000313" key="2">
    <source>
        <dbReference type="EMBL" id="KKT63746.1"/>
    </source>
</evidence>
<feature type="domain" description="Glycosyl transferase family 1" evidence="1">
    <location>
        <begin position="161"/>
        <end position="330"/>
    </location>
</feature>
<comment type="caution">
    <text evidence="2">The sequence shown here is derived from an EMBL/GenBank/DDBJ whole genome shotgun (WGS) entry which is preliminary data.</text>
</comment>
<dbReference type="SUPFAM" id="SSF53756">
    <property type="entry name" value="UDP-Glycosyltransferase/glycogen phosphorylase"/>
    <property type="match status" value="1"/>
</dbReference>
<accession>A0A0G1IWI9</accession>
<dbReference type="EMBL" id="LCIT01000001">
    <property type="protein sequence ID" value="KKT63746.1"/>
    <property type="molecule type" value="Genomic_DNA"/>
</dbReference>
<gene>
    <name evidence="2" type="ORF">UW55_C0001G0039</name>
</gene>
<organism evidence="2 3">
    <name type="scientific">Candidatus Giovannonibacteria bacterium GW2011_GWA2_44_26</name>
    <dbReference type="NCBI Taxonomy" id="1618648"/>
    <lineage>
        <taxon>Bacteria</taxon>
        <taxon>Candidatus Giovannoniibacteriota</taxon>
    </lineage>
</organism>
<protein>
    <submittedName>
        <fullName evidence="2">Glycosyltransferase</fullName>
    </submittedName>
</protein>
<dbReference type="InterPro" id="IPR001296">
    <property type="entry name" value="Glyco_trans_1"/>
</dbReference>
<dbReference type="Pfam" id="PF00534">
    <property type="entry name" value="Glycos_transf_1"/>
    <property type="match status" value="1"/>
</dbReference>
<sequence>MPKNILILTQKVDKNDDNLGFFHRWLEKFAEKTGKIFVIANFIGEYNLPANVQVFSLGKEKRLGRVRRYINFYKYLFKTLPKSDAVFVHMIPAWVVLVWPVAAIYRKKIYLWYTHKSLTFSLRLAEKLVAKIFTASLESCRLNSKKIAVVGHGIDTEHFKPKDFPHDQGAFRLLSVGRVTPSKDYEFLLEAMEALKIRGYSAVLDVVGAPITSADFSYKNKLDDLIKKRGLQNIVNFIGPKIYAEIPDVYNGHDLLLHASETGSLDKAVLEAMACGLPPVTTNEAFKNILAALPVRQAGRYVSRKNSSEMTGKIIQLKNTGKNLSLREIIIQNHNLNNLIKKIMENL</sequence>
<evidence type="ECO:0000313" key="3">
    <source>
        <dbReference type="Proteomes" id="UP000033945"/>
    </source>
</evidence>
<dbReference type="Proteomes" id="UP000033945">
    <property type="component" value="Unassembled WGS sequence"/>
</dbReference>
<evidence type="ECO:0000259" key="1">
    <source>
        <dbReference type="Pfam" id="PF00534"/>
    </source>
</evidence>
<dbReference type="AlphaFoldDB" id="A0A0G1IWI9"/>
<dbReference type="CDD" id="cd03801">
    <property type="entry name" value="GT4_PimA-like"/>
    <property type="match status" value="1"/>
</dbReference>
<dbReference type="PANTHER" id="PTHR45947">
    <property type="entry name" value="SULFOQUINOVOSYL TRANSFERASE SQD2"/>
    <property type="match status" value="1"/>
</dbReference>
<dbReference type="PANTHER" id="PTHR45947:SF3">
    <property type="entry name" value="SULFOQUINOVOSYL TRANSFERASE SQD2"/>
    <property type="match status" value="1"/>
</dbReference>
<proteinExistence type="predicted"/>
<reference evidence="2 3" key="1">
    <citation type="journal article" date="2015" name="Nature">
        <title>rRNA introns, odd ribosomes, and small enigmatic genomes across a large radiation of phyla.</title>
        <authorList>
            <person name="Brown C.T."/>
            <person name="Hug L.A."/>
            <person name="Thomas B.C."/>
            <person name="Sharon I."/>
            <person name="Castelle C.J."/>
            <person name="Singh A."/>
            <person name="Wilkins M.J."/>
            <person name="Williams K.H."/>
            <person name="Banfield J.F."/>
        </authorList>
    </citation>
    <scope>NUCLEOTIDE SEQUENCE [LARGE SCALE GENOMIC DNA]</scope>
</reference>
<dbReference type="InterPro" id="IPR050194">
    <property type="entry name" value="Glycosyltransferase_grp1"/>
</dbReference>